<feature type="region of interest" description="Disordered" evidence="1">
    <location>
        <begin position="106"/>
        <end position="125"/>
    </location>
</feature>
<protein>
    <submittedName>
        <fullName evidence="2">Uncharacterized protein</fullName>
    </submittedName>
</protein>
<keyword evidence="3" id="KW-1185">Reference proteome</keyword>
<accession>K0SSS8</accession>
<feature type="region of interest" description="Disordered" evidence="1">
    <location>
        <begin position="77"/>
        <end position="99"/>
    </location>
</feature>
<dbReference type="EMBL" id="AGNL01010120">
    <property type="protein sequence ID" value="EJK69403.1"/>
    <property type="molecule type" value="Genomic_DNA"/>
</dbReference>
<evidence type="ECO:0000313" key="3">
    <source>
        <dbReference type="Proteomes" id="UP000266841"/>
    </source>
</evidence>
<gene>
    <name evidence="2" type="ORF">THAOC_09346</name>
</gene>
<dbReference type="AlphaFoldDB" id="K0SSS8"/>
<evidence type="ECO:0000313" key="2">
    <source>
        <dbReference type="EMBL" id="EJK69403.1"/>
    </source>
</evidence>
<sequence>VPWALGAVIGPPEEAMEELDSPYHRCAGRADRARQGAVFVALSALTLFVPAALSASADGSHLRGGGNGMSLTEGYFYSSSSSMPKPKPKPSRGEKPILLSDMRAKLKPRYLFSHRETKQYQSQGR</sequence>
<feature type="non-terminal residue" evidence="2">
    <location>
        <position position="1"/>
    </location>
</feature>
<dbReference type="Proteomes" id="UP000266841">
    <property type="component" value="Unassembled WGS sequence"/>
</dbReference>
<comment type="caution">
    <text evidence="2">The sequence shown here is derived from an EMBL/GenBank/DDBJ whole genome shotgun (WGS) entry which is preliminary data.</text>
</comment>
<name>K0SSS8_THAOC</name>
<evidence type="ECO:0000256" key="1">
    <source>
        <dbReference type="SAM" id="MobiDB-lite"/>
    </source>
</evidence>
<proteinExistence type="predicted"/>
<organism evidence="2 3">
    <name type="scientific">Thalassiosira oceanica</name>
    <name type="common">Marine diatom</name>
    <dbReference type="NCBI Taxonomy" id="159749"/>
    <lineage>
        <taxon>Eukaryota</taxon>
        <taxon>Sar</taxon>
        <taxon>Stramenopiles</taxon>
        <taxon>Ochrophyta</taxon>
        <taxon>Bacillariophyta</taxon>
        <taxon>Coscinodiscophyceae</taxon>
        <taxon>Thalassiosirophycidae</taxon>
        <taxon>Thalassiosirales</taxon>
        <taxon>Thalassiosiraceae</taxon>
        <taxon>Thalassiosira</taxon>
    </lineage>
</organism>
<reference evidence="2 3" key="1">
    <citation type="journal article" date="2012" name="Genome Biol.">
        <title>Genome and low-iron response of an oceanic diatom adapted to chronic iron limitation.</title>
        <authorList>
            <person name="Lommer M."/>
            <person name="Specht M."/>
            <person name="Roy A.S."/>
            <person name="Kraemer L."/>
            <person name="Andreson R."/>
            <person name="Gutowska M.A."/>
            <person name="Wolf J."/>
            <person name="Bergner S.V."/>
            <person name="Schilhabel M.B."/>
            <person name="Klostermeier U.C."/>
            <person name="Beiko R.G."/>
            <person name="Rosenstiel P."/>
            <person name="Hippler M."/>
            <person name="Laroche J."/>
        </authorList>
    </citation>
    <scope>NUCLEOTIDE SEQUENCE [LARGE SCALE GENOMIC DNA]</scope>
    <source>
        <strain evidence="2 3">CCMP1005</strain>
    </source>
</reference>